<keyword evidence="2" id="KW-0732">Signal</keyword>
<evidence type="ECO:0000313" key="4">
    <source>
        <dbReference type="EMBL" id="RUS67195.1"/>
    </source>
</evidence>
<accession>A0A433SEP4</accession>
<feature type="signal peptide" evidence="2">
    <location>
        <begin position="1"/>
        <end position="24"/>
    </location>
</feature>
<dbReference type="PANTHER" id="PTHR30373:SF2">
    <property type="entry name" value="UPF0603 PROTEIN YGCG"/>
    <property type="match status" value="1"/>
</dbReference>
<gene>
    <name evidence="4" type="ORF">CUZ56_01136</name>
</gene>
<dbReference type="OrthoDB" id="9810918at2"/>
<dbReference type="Pfam" id="PF04536">
    <property type="entry name" value="TPM_phosphatase"/>
    <property type="match status" value="1"/>
</dbReference>
<proteinExistence type="predicted"/>
<dbReference type="Gene3D" id="3.10.310.50">
    <property type="match status" value="1"/>
</dbReference>
<protein>
    <recommendedName>
        <fullName evidence="3">TPM domain-containing protein</fullName>
    </recommendedName>
</protein>
<evidence type="ECO:0000256" key="1">
    <source>
        <dbReference type="SAM" id="Phobius"/>
    </source>
</evidence>
<dbReference type="Proteomes" id="UP000286947">
    <property type="component" value="Unassembled WGS sequence"/>
</dbReference>
<reference evidence="4 5" key="1">
    <citation type="submission" date="2018-01" db="EMBL/GenBank/DDBJ databases">
        <title>Saezia sanguinis gen. nov., sp. nov., in the order Burkholderiales isolated from human blood.</title>
        <authorList>
            <person name="Medina-Pascual M.J."/>
            <person name="Valdezate S."/>
            <person name="Monzon S."/>
            <person name="Cuesta I."/>
            <person name="Carrasco G."/>
            <person name="Villalon P."/>
            <person name="Saez-Nieto J.A."/>
        </authorList>
    </citation>
    <scope>NUCLEOTIDE SEQUENCE [LARGE SCALE GENOMIC DNA]</scope>
    <source>
        <strain evidence="4 5">CNM695-12</strain>
    </source>
</reference>
<dbReference type="AlphaFoldDB" id="A0A433SEP4"/>
<evidence type="ECO:0000313" key="5">
    <source>
        <dbReference type="Proteomes" id="UP000286947"/>
    </source>
</evidence>
<keyword evidence="1" id="KW-0472">Membrane</keyword>
<keyword evidence="5" id="KW-1185">Reference proteome</keyword>
<organism evidence="4 5">
    <name type="scientific">Saezia sanguinis</name>
    <dbReference type="NCBI Taxonomy" id="1965230"/>
    <lineage>
        <taxon>Bacteria</taxon>
        <taxon>Pseudomonadati</taxon>
        <taxon>Pseudomonadota</taxon>
        <taxon>Betaproteobacteria</taxon>
        <taxon>Burkholderiales</taxon>
        <taxon>Saeziaceae</taxon>
        <taxon>Saezia</taxon>
    </lineage>
</organism>
<sequence precursor="true">MNKTIKHILWILALCTLPLTNAWAELRFPSAESVYINDFANVLSAADADRIGQTLSQLEKQTGIQFSVVTIHALKDYGADNMPIKNYADKLMDDWGVGDKNDNDGIVLLFSQEDRKVAISMGAGYQNRYNSQLQSIVDDTMLPYFRQGEYSRGIYEGVNQTIAVVTVPVSWFQFYKWHLAAGVLIIMCIGAGISCMRNGKKGWGWAFFTFAFIILLFLIKLLLSGKRRGGFGGGRSGGGGASGSW</sequence>
<feature type="chain" id="PRO_5019426455" description="TPM domain-containing protein" evidence="2">
    <location>
        <begin position="25"/>
        <end position="245"/>
    </location>
</feature>
<dbReference type="InterPro" id="IPR007621">
    <property type="entry name" value="TPM_dom"/>
</dbReference>
<feature type="transmembrane region" description="Helical" evidence="1">
    <location>
        <begin position="203"/>
        <end position="223"/>
    </location>
</feature>
<name>A0A433SEP4_9BURK</name>
<feature type="transmembrane region" description="Helical" evidence="1">
    <location>
        <begin position="177"/>
        <end position="196"/>
    </location>
</feature>
<keyword evidence="1" id="KW-1133">Transmembrane helix</keyword>
<keyword evidence="1" id="KW-0812">Transmembrane</keyword>
<feature type="domain" description="TPM" evidence="3">
    <location>
        <begin position="36"/>
        <end position="163"/>
    </location>
</feature>
<dbReference type="RefSeq" id="WP_126979054.1">
    <property type="nucleotide sequence ID" value="NZ_PQSP01000002.1"/>
</dbReference>
<dbReference type="EMBL" id="PQSP01000002">
    <property type="protein sequence ID" value="RUS67195.1"/>
    <property type="molecule type" value="Genomic_DNA"/>
</dbReference>
<evidence type="ECO:0000256" key="2">
    <source>
        <dbReference type="SAM" id="SignalP"/>
    </source>
</evidence>
<dbReference type="PANTHER" id="PTHR30373">
    <property type="entry name" value="UPF0603 PROTEIN YGCG"/>
    <property type="match status" value="1"/>
</dbReference>
<comment type="caution">
    <text evidence="4">The sequence shown here is derived from an EMBL/GenBank/DDBJ whole genome shotgun (WGS) entry which is preliminary data.</text>
</comment>
<evidence type="ECO:0000259" key="3">
    <source>
        <dbReference type="Pfam" id="PF04536"/>
    </source>
</evidence>